<proteinExistence type="predicted"/>
<dbReference type="InterPro" id="IPR008318">
    <property type="entry name" value="UCP030820"/>
</dbReference>
<dbReference type="Proteomes" id="UP000242561">
    <property type="component" value="Chromosome"/>
</dbReference>
<dbReference type="OrthoDB" id="9800421at2"/>
<organism evidence="1 2">
    <name type="scientific">Sphingorhabdus lutea</name>
    <dbReference type="NCBI Taxonomy" id="1913578"/>
    <lineage>
        <taxon>Bacteria</taxon>
        <taxon>Pseudomonadati</taxon>
        <taxon>Pseudomonadota</taxon>
        <taxon>Alphaproteobacteria</taxon>
        <taxon>Sphingomonadales</taxon>
        <taxon>Sphingomonadaceae</taxon>
        <taxon>Sphingorhabdus</taxon>
    </lineage>
</organism>
<dbReference type="RefSeq" id="WP_072559010.1">
    <property type="nucleotide sequence ID" value="NZ_CP018154.1"/>
</dbReference>
<evidence type="ECO:0000313" key="1">
    <source>
        <dbReference type="EMBL" id="APG62359.1"/>
    </source>
</evidence>
<gene>
    <name evidence="1" type="ORF">LPB140_05615</name>
</gene>
<dbReference type="STRING" id="1913578.LPB140_05615"/>
<dbReference type="PIRSF" id="PIRSF030820">
    <property type="entry name" value="UCP030820"/>
    <property type="match status" value="1"/>
</dbReference>
<name>A0A1L3JB72_9SPHN</name>
<sequence length="144" mass="15743">MPNILSYFDGQVTNSAPISLHEFLENGVNDGVSAVRIEPGEDAKLLLPHLDKLSLIDVTFPSFADGRGYSSARLLAEAGFKGELRASGDVLLDQIRHFRRCGFNSFAPNKEIDKASADAAIARFGEVYQIVADNAVPIWKKRHG</sequence>
<evidence type="ECO:0000313" key="2">
    <source>
        <dbReference type="Proteomes" id="UP000242561"/>
    </source>
</evidence>
<dbReference type="Pfam" id="PF06073">
    <property type="entry name" value="DUF934"/>
    <property type="match status" value="1"/>
</dbReference>
<keyword evidence="2" id="KW-1185">Reference proteome</keyword>
<dbReference type="EMBL" id="CP018154">
    <property type="protein sequence ID" value="APG62359.1"/>
    <property type="molecule type" value="Genomic_DNA"/>
</dbReference>
<dbReference type="KEGG" id="sphl:LPB140_05615"/>
<accession>A0A1L3JB72</accession>
<protein>
    <submittedName>
        <fullName evidence="1">Oxidoreductase</fullName>
    </submittedName>
</protein>
<reference evidence="1 2" key="1">
    <citation type="submission" date="2016-11" db="EMBL/GenBank/DDBJ databases">
        <title>Sphingorhabdus sp. LPB0140, isolated from marine environment.</title>
        <authorList>
            <person name="Kim E."/>
            <person name="Yi H."/>
        </authorList>
    </citation>
    <scope>NUCLEOTIDE SEQUENCE [LARGE SCALE GENOMIC DNA]</scope>
    <source>
        <strain evidence="1 2">LPB0140</strain>
    </source>
</reference>
<dbReference type="AlphaFoldDB" id="A0A1L3JB72"/>